<evidence type="ECO:0000259" key="6">
    <source>
        <dbReference type="PROSITE" id="PS50102"/>
    </source>
</evidence>
<evidence type="ECO:0000256" key="3">
    <source>
        <dbReference type="ARBA" id="ARBA00023242"/>
    </source>
</evidence>
<dbReference type="PROSITE" id="PS50961">
    <property type="entry name" value="HTH_LA"/>
    <property type="match status" value="1"/>
</dbReference>
<dbReference type="InterPro" id="IPR045180">
    <property type="entry name" value="La_dom_prot"/>
</dbReference>
<keyword evidence="3" id="KW-0539">Nucleus</keyword>
<dbReference type="SMART" id="SM00360">
    <property type="entry name" value="RRM"/>
    <property type="match status" value="1"/>
</dbReference>
<evidence type="ECO:0000313" key="9">
    <source>
        <dbReference type="Proteomes" id="UP000193944"/>
    </source>
</evidence>
<keyword evidence="2 4" id="KW-0694">RNA-binding</keyword>
<sequence length="348" mass="40388">MTEAKVLKQIEYYFSDSNLPKDKFLWETVNSDPQGWVEIDTLLKFNRLKSLTTDHEIIKNAIKQSKELLELNEDGTKVRRKIQIKPKSDDVIERSIYVQGIPTSINKPVEAIEKYLAEYGIEHVHINAFRNKNRSFKGEAFIELKTKEDAETIISKKLPFEGTEINIMKKSEFPNLKQKKKLTRQLSYLPSLVPDEEKEDWEAIEKKNKEQEQEIIESDTKKFNESAVISFNLTEAVPFNAVKNFLTSKGNLTWVNYHNDSTTGGAFFEESDVEALNEKINKQKIDDTEVEITSNISTDDEKKALLEAFLEFRQKMRKRNGGKFKRNNKRKAEDAPEGEPETKQEKNE</sequence>
<evidence type="ECO:0000259" key="7">
    <source>
        <dbReference type="PROSITE" id="PS50961"/>
    </source>
</evidence>
<reference evidence="8 9" key="1">
    <citation type="submission" date="2016-08" db="EMBL/GenBank/DDBJ databases">
        <title>A Parts List for Fungal Cellulosomes Revealed by Comparative Genomics.</title>
        <authorList>
            <consortium name="DOE Joint Genome Institute"/>
            <person name="Haitjema C.H."/>
            <person name="Gilmore S.P."/>
            <person name="Henske J.K."/>
            <person name="Solomon K.V."/>
            <person name="De Groot R."/>
            <person name="Kuo A."/>
            <person name="Mondo S.J."/>
            <person name="Salamov A.A."/>
            <person name="Labutti K."/>
            <person name="Zhao Z."/>
            <person name="Chiniquy J."/>
            <person name="Barry K."/>
            <person name="Brewer H.M."/>
            <person name="Purvine S.O."/>
            <person name="Wright A.T."/>
            <person name="Boxma B."/>
            <person name="Van Alen T."/>
            <person name="Hackstein J.H."/>
            <person name="Baker S.E."/>
            <person name="Grigoriev I.V."/>
            <person name="O'Malley M.A."/>
        </authorList>
    </citation>
    <scope>NUCLEOTIDE SEQUENCE [LARGE SCALE GENOMIC DNA]</scope>
    <source>
        <strain evidence="8 9">S4</strain>
    </source>
</reference>
<comment type="subcellular location">
    <subcellularLocation>
        <location evidence="1">Nucleus</location>
    </subcellularLocation>
</comment>
<dbReference type="GO" id="GO:0003723">
    <property type="term" value="F:RNA binding"/>
    <property type="evidence" value="ECO:0007669"/>
    <property type="project" value="UniProtKB-UniRule"/>
</dbReference>
<dbReference type="InterPro" id="IPR000504">
    <property type="entry name" value="RRM_dom"/>
</dbReference>
<evidence type="ECO:0000313" key="8">
    <source>
        <dbReference type="EMBL" id="ORX87870.1"/>
    </source>
</evidence>
<dbReference type="Pfam" id="PF00076">
    <property type="entry name" value="RRM_1"/>
    <property type="match status" value="1"/>
</dbReference>
<dbReference type="CDD" id="cd07323">
    <property type="entry name" value="LAM"/>
    <property type="match status" value="1"/>
</dbReference>
<dbReference type="SUPFAM" id="SSF46785">
    <property type="entry name" value="Winged helix' DNA-binding domain"/>
    <property type="match status" value="1"/>
</dbReference>
<dbReference type="InterPro" id="IPR006630">
    <property type="entry name" value="La_HTH"/>
</dbReference>
<dbReference type="EMBL" id="MCFG01000004">
    <property type="protein sequence ID" value="ORX87870.1"/>
    <property type="molecule type" value="Genomic_DNA"/>
</dbReference>
<keyword evidence="9" id="KW-1185">Reference proteome</keyword>
<dbReference type="GO" id="GO:1990904">
    <property type="term" value="C:ribonucleoprotein complex"/>
    <property type="evidence" value="ECO:0007669"/>
    <property type="project" value="InterPro"/>
</dbReference>
<feature type="domain" description="HTH La-type RNA-binding" evidence="7">
    <location>
        <begin position="1"/>
        <end position="89"/>
    </location>
</feature>
<dbReference type="InterPro" id="IPR002344">
    <property type="entry name" value="Lupus_La"/>
</dbReference>
<dbReference type="SUPFAM" id="SSF54928">
    <property type="entry name" value="RNA-binding domain, RBD"/>
    <property type="match status" value="1"/>
</dbReference>
<feature type="region of interest" description="Disordered" evidence="5">
    <location>
        <begin position="319"/>
        <end position="348"/>
    </location>
</feature>
<evidence type="ECO:0000256" key="1">
    <source>
        <dbReference type="ARBA" id="ARBA00004123"/>
    </source>
</evidence>
<reference evidence="8 9" key="2">
    <citation type="submission" date="2016-08" db="EMBL/GenBank/DDBJ databases">
        <title>Pervasive Adenine N6-methylation of Active Genes in Fungi.</title>
        <authorList>
            <consortium name="DOE Joint Genome Institute"/>
            <person name="Mondo S.J."/>
            <person name="Dannebaum R.O."/>
            <person name="Kuo R.C."/>
            <person name="Labutti K."/>
            <person name="Haridas S."/>
            <person name="Kuo A."/>
            <person name="Salamov A."/>
            <person name="Ahrendt S.R."/>
            <person name="Lipzen A."/>
            <person name="Sullivan W."/>
            <person name="Andreopoulos W.B."/>
            <person name="Clum A."/>
            <person name="Lindquist E."/>
            <person name="Daum C."/>
            <person name="Ramamoorthy G.K."/>
            <person name="Gryganskyi A."/>
            <person name="Culley D."/>
            <person name="Magnuson J.K."/>
            <person name="James T.Y."/>
            <person name="O'Malley M.A."/>
            <person name="Stajich J.E."/>
            <person name="Spatafora J.W."/>
            <person name="Visel A."/>
            <person name="Grigoriev I.V."/>
        </authorList>
    </citation>
    <scope>NUCLEOTIDE SEQUENCE [LARGE SCALE GENOMIC DNA]</scope>
    <source>
        <strain evidence="8 9">S4</strain>
    </source>
</reference>
<dbReference type="OrthoDB" id="439993at2759"/>
<proteinExistence type="predicted"/>
<protein>
    <submittedName>
        <fullName evidence="8">La-domain-containing protein</fullName>
    </submittedName>
</protein>
<dbReference type="STRING" id="1754192.A0A1Y1XQ33"/>
<feature type="domain" description="RRM" evidence="6">
    <location>
        <begin position="94"/>
        <end position="172"/>
    </location>
</feature>
<accession>A0A1Y1XQ33</accession>
<gene>
    <name evidence="8" type="ORF">BCR32DRAFT_288989</name>
</gene>
<dbReference type="Pfam" id="PF05383">
    <property type="entry name" value="La"/>
    <property type="match status" value="1"/>
</dbReference>
<dbReference type="GO" id="GO:0005634">
    <property type="term" value="C:nucleus"/>
    <property type="evidence" value="ECO:0007669"/>
    <property type="project" value="UniProtKB-SubCell"/>
</dbReference>
<dbReference type="FunFam" id="1.10.10.10:FF:000158">
    <property type="entry name" value="La ribonucleoprotein domain family member 7"/>
    <property type="match status" value="1"/>
</dbReference>
<dbReference type="InterPro" id="IPR036388">
    <property type="entry name" value="WH-like_DNA-bd_sf"/>
</dbReference>
<dbReference type="SMART" id="SM00715">
    <property type="entry name" value="LA"/>
    <property type="match status" value="1"/>
</dbReference>
<dbReference type="GO" id="GO:0006396">
    <property type="term" value="P:RNA processing"/>
    <property type="evidence" value="ECO:0007669"/>
    <property type="project" value="InterPro"/>
</dbReference>
<dbReference type="Gene3D" id="3.30.70.330">
    <property type="match status" value="2"/>
</dbReference>
<dbReference type="InterPro" id="IPR036390">
    <property type="entry name" value="WH_DNA-bd_sf"/>
</dbReference>
<dbReference type="Pfam" id="PF08777">
    <property type="entry name" value="RRM_3"/>
    <property type="match status" value="1"/>
</dbReference>
<organism evidence="8 9">
    <name type="scientific">Anaeromyces robustus</name>
    <dbReference type="NCBI Taxonomy" id="1754192"/>
    <lineage>
        <taxon>Eukaryota</taxon>
        <taxon>Fungi</taxon>
        <taxon>Fungi incertae sedis</taxon>
        <taxon>Chytridiomycota</taxon>
        <taxon>Chytridiomycota incertae sedis</taxon>
        <taxon>Neocallimastigomycetes</taxon>
        <taxon>Neocallimastigales</taxon>
        <taxon>Neocallimastigaceae</taxon>
        <taxon>Anaeromyces</taxon>
    </lineage>
</organism>
<name>A0A1Y1XQ33_9FUNG</name>
<dbReference type="AlphaFoldDB" id="A0A1Y1XQ33"/>
<feature type="compositionally biased region" description="Basic residues" evidence="5">
    <location>
        <begin position="319"/>
        <end position="329"/>
    </location>
</feature>
<dbReference type="PANTHER" id="PTHR22792">
    <property type="entry name" value="LUPUS LA PROTEIN-RELATED"/>
    <property type="match status" value="1"/>
</dbReference>
<comment type="caution">
    <text evidence="8">The sequence shown here is derived from an EMBL/GenBank/DDBJ whole genome shotgun (WGS) entry which is preliminary data.</text>
</comment>
<dbReference type="PRINTS" id="PR00302">
    <property type="entry name" value="LUPUSLA"/>
</dbReference>
<evidence type="ECO:0000256" key="5">
    <source>
        <dbReference type="SAM" id="MobiDB-lite"/>
    </source>
</evidence>
<evidence type="ECO:0000256" key="2">
    <source>
        <dbReference type="ARBA" id="ARBA00022884"/>
    </source>
</evidence>
<dbReference type="PROSITE" id="PS50102">
    <property type="entry name" value="RRM"/>
    <property type="match status" value="1"/>
</dbReference>
<dbReference type="Gene3D" id="1.10.10.10">
    <property type="entry name" value="Winged helix-like DNA-binding domain superfamily/Winged helix DNA-binding domain"/>
    <property type="match status" value="1"/>
</dbReference>
<evidence type="ECO:0000256" key="4">
    <source>
        <dbReference type="PROSITE-ProRule" id="PRU00332"/>
    </source>
</evidence>
<dbReference type="InterPro" id="IPR014886">
    <property type="entry name" value="La_xRRM"/>
</dbReference>
<dbReference type="Proteomes" id="UP000193944">
    <property type="component" value="Unassembled WGS sequence"/>
</dbReference>
<dbReference type="InterPro" id="IPR012677">
    <property type="entry name" value="Nucleotide-bd_a/b_plait_sf"/>
</dbReference>
<dbReference type="CDD" id="cd00590">
    <property type="entry name" value="RRM_SF"/>
    <property type="match status" value="1"/>
</dbReference>
<dbReference type="InterPro" id="IPR035979">
    <property type="entry name" value="RBD_domain_sf"/>
</dbReference>
<feature type="compositionally biased region" description="Basic and acidic residues" evidence="5">
    <location>
        <begin position="330"/>
        <end position="348"/>
    </location>
</feature>